<protein>
    <submittedName>
        <fullName evidence="2">Uncharacterized protein</fullName>
    </submittedName>
</protein>
<accession>A0A4Y6U7I8</accession>
<evidence type="ECO:0000313" key="3">
    <source>
        <dbReference type="Proteomes" id="UP000318709"/>
    </source>
</evidence>
<keyword evidence="1" id="KW-0472">Membrane</keyword>
<keyword evidence="1" id="KW-1133">Transmembrane helix</keyword>
<evidence type="ECO:0000313" key="2">
    <source>
        <dbReference type="EMBL" id="QDH13373.1"/>
    </source>
</evidence>
<dbReference type="EMBL" id="CP038231">
    <property type="protein sequence ID" value="QDH13373.1"/>
    <property type="molecule type" value="Genomic_DNA"/>
</dbReference>
<sequence length="100" mass="10852">MLKKVDVCMCKLFSRTSKPSASPRLEASLLKPPLQEMVRSSRRKFRTLRRVADGSFVALALLSVIGPKRTRPAARDGLLAVVGLVGLVGLARTVVGRHAD</sequence>
<keyword evidence="1" id="KW-0812">Transmembrane</keyword>
<keyword evidence="3" id="KW-1185">Reference proteome</keyword>
<reference evidence="2 3" key="1">
    <citation type="submission" date="2019-03" db="EMBL/GenBank/DDBJ databases">
        <title>The complete genome sequence of Swingsia_sp. F3b2 LMG30590(T).</title>
        <authorList>
            <person name="Chua K.-O."/>
            <person name="Chan K.-G."/>
            <person name="See-Too W.-S."/>
        </authorList>
    </citation>
    <scope>NUCLEOTIDE SEQUENCE [LARGE SCALE GENOMIC DNA]</scope>
    <source>
        <strain evidence="2 3">F3b2</strain>
    </source>
</reference>
<feature type="transmembrane region" description="Helical" evidence="1">
    <location>
        <begin position="77"/>
        <end position="95"/>
    </location>
</feature>
<dbReference type="Proteomes" id="UP000318709">
    <property type="component" value="Chromosome"/>
</dbReference>
<dbReference type="AlphaFoldDB" id="A0A4Y6U7I8"/>
<proteinExistence type="predicted"/>
<dbReference type="KEGG" id="swf:E3E12_03210"/>
<organism evidence="2 3">
    <name type="scientific">Formicincola oecophyllae</name>
    <dbReference type="NCBI Taxonomy" id="2558361"/>
    <lineage>
        <taxon>Bacteria</taxon>
        <taxon>Pseudomonadati</taxon>
        <taxon>Pseudomonadota</taxon>
        <taxon>Alphaproteobacteria</taxon>
        <taxon>Acetobacterales</taxon>
        <taxon>Acetobacteraceae</taxon>
        <taxon>Formicincola</taxon>
    </lineage>
</organism>
<gene>
    <name evidence="2" type="ORF">E3E12_03210</name>
</gene>
<evidence type="ECO:0000256" key="1">
    <source>
        <dbReference type="SAM" id="Phobius"/>
    </source>
</evidence>
<name>A0A4Y6U7I8_9PROT</name>